<keyword evidence="4" id="KW-0812">Transmembrane</keyword>
<evidence type="ECO:0000313" key="7">
    <source>
        <dbReference type="EMBL" id="HIT99518.1"/>
    </source>
</evidence>
<feature type="domain" description="SpaA-like prealbumin fold" evidence="6">
    <location>
        <begin position="477"/>
        <end position="549"/>
    </location>
</feature>
<evidence type="ECO:0000256" key="1">
    <source>
        <dbReference type="ARBA" id="ARBA00007257"/>
    </source>
</evidence>
<keyword evidence="4" id="KW-0472">Membrane</keyword>
<proteinExistence type="inferred from homology"/>
<comment type="similarity">
    <text evidence="1">Belongs to the serine-aspartate repeat-containing protein (SDr) family.</text>
</comment>
<evidence type="ECO:0000313" key="8">
    <source>
        <dbReference type="Proteomes" id="UP000824159"/>
    </source>
</evidence>
<sequence length="616" mass="69168">MYEKKGSFAGKAAAIVLTVIMGIQAFCIPDESKALQAGDLAQVSFDGYLKGIENKYYTMDLNGSVLFYNQDGSTYVEKVSGKELSKRRHMVLTDTSTGEIREGYCVEFDAELRARTSYTASGYMADTVYFNHLPEDVKKLILAVTYYGKNGKNKLPASGINDEDYYFATQMMIWEAQQQIRVFERDSSGRITGTKLTANHGMPADFFYRYIKGRAAEKCYDYIAENIDKHFVTPAFIGETAEKAEPVMLKYSMETHKWHGDAQDEDNDFDMKWNEAGIEYSLNDGIHSFVSSEYIEGEKIVKVKRKTEEGSSAENLLIWNNNVNKDFQVVATGSASPPEFYMRLKTDIPAEVIVQKKDGETGKTVPEEGIEYKVKCVDIDKYVSKDMKNPAGDIYSTDDEGKVKIDEKLQAGNYVLEEIKAPKGYVVAKEAQSFTVDGKTENITVEQNDTPQKGIIIISKMGEYRYNDDWADIREKAMGGIDFDIVALADIITPDGTVRAKKGEVVDTIRTDFNGNVSSKELYLGPYNVVEKAAPDEYIISEPINAALVYAGQDTEVVEKKINVFNRLKRQMENGESPKTYDGSSPAILMFITLISFTFILIILCAYFAREKESNS</sequence>
<keyword evidence="2" id="KW-0964">Secreted</keyword>
<dbReference type="InterPro" id="IPR041033">
    <property type="entry name" value="SpaA_PFL_dom_1"/>
</dbReference>
<keyword evidence="3" id="KW-0732">Signal</keyword>
<feature type="transmembrane region" description="Helical" evidence="4">
    <location>
        <begin position="587"/>
        <end position="609"/>
    </location>
</feature>
<dbReference type="Gene3D" id="2.60.40.10">
    <property type="entry name" value="Immunoglobulins"/>
    <property type="match status" value="2"/>
</dbReference>
<evidence type="ECO:0000256" key="3">
    <source>
        <dbReference type="ARBA" id="ARBA00022729"/>
    </source>
</evidence>
<evidence type="ECO:0000256" key="4">
    <source>
        <dbReference type="SAM" id="Phobius"/>
    </source>
</evidence>
<dbReference type="PANTHER" id="PTHR36108">
    <property type="entry name" value="COLOSSIN-B-RELATED"/>
    <property type="match status" value="1"/>
</dbReference>
<feature type="domain" description="Thioester" evidence="5">
    <location>
        <begin position="104"/>
        <end position="211"/>
    </location>
</feature>
<reference evidence="7" key="1">
    <citation type="submission" date="2020-10" db="EMBL/GenBank/DDBJ databases">
        <authorList>
            <person name="Gilroy R."/>
        </authorList>
    </citation>
    <scope>NUCLEOTIDE SEQUENCE</scope>
    <source>
        <strain evidence="7">CHK176-22527</strain>
    </source>
</reference>
<dbReference type="InterPro" id="IPR013552">
    <property type="entry name" value="Thioester_dom"/>
</dbReference>
<dbReference type="AlphaFoldDB" id="A0A9D1HCS3"/>
<evidence type="ECO:0000256" key="2">
    <source>
        <dbReference type="ARBA" id="ARBA00022525"/>
    </source>
</evidence>
<protein>
    <submittedName>
        <fullName evidence="7">Cys-Gln thioester bond-forming surface protein</fullName>
    </submittedName>
</protein>
<dbReference type="Proteomes" id="UP000824159">
    <property type="component" value="Unassembled WGS sequence"/>
</dbReference>
<reference evidence="7" key="2">
    <citation type="journal article" date="2021" name="PeerJ">
        <title>Extensive microbial diversity within the chicken gut microbiome revealed by metagenomics and culture.</title>
        <authorList>
            <person name="Gilroy R."/>
            <person name="Ravi A."/>
            <person name="Getino M."/>
            <person name="Pursley I."/>
            <person name="Horton D.L."/>
            <person name="Alikhan N.F."/>
            <person name="Baker D."/>
            <person name="Gharbi K."/>
            <person name="Hall N."/>
            <person name="Watson M."/>
            <person name="Adriaenssens E.M."/>
            <person name="Foster-Nyarko E."/>
            <person name="Jarju S."/>
            <person name="Secka A."/>
            <person name="Antonio M."/>
            <person name="Oren A."/>
            <person name="Chaudhuri R.R."/>
            <person name="La Ragione R."/>
            <person name="Hildebrand F."/>
            <person name="Pallen M.J."/>
        </authorList>
    </citation>
    <scope>NUCLEOTIDE SEQUENCE</scope>
    <source>
        <strain evidence="7">CHK176-22527</strain>
    </source>
</reference>
<evidence type="ECO:0000259" key="6">
    <source>
        <dbReference type="Pfam" id="PF17802"/>
    </source>
</evidence>
<feature type="domain" description="SpaA-like prealbumin fold" evidence="6">
    <location>
        <begin position="351"/>
        <end position="449"/>
    </location>
</feature>
<comment type="caution">
    <text evidence="7">The sequence shown here is derived from an EMBL/GenBank/DDBJ whole genome shotgun (WGS) entry which is preliminary data.</text>
</comment>
<evidence type="ECO:0000259" key="5">
    <source>
        <dbReference type="Pfam" id="PF08341"/>
    </source>
</evidence>
<dbReference type="PANTHER" id="PTHR36108:SF13">
    <property type="entry name" value="COLOSSIN-B-RELATED"/>
    <property type="match status" value="1"/>
</dbReference>
<dbReference type="Pfam" id="PF08341">
    <property type="entry name" value="TED"/>
    <property type="match status" value="1"/>
</dbReference>
<accession>A0A9D1HCS3</accession>
<name>A0A9D1HCS3_9FIRM</name>
<dbReference type="EMBL" id="DVLX01000053">
    <property type="protein sequence ID" value="HIT99518.1"/>
    <property type="molecule type" value="Genomic_DNA"/>
</dbReference>
<organism evidence="7 8">
    <name type="scientific">Candidatus Allocopromorpha excrementavium</name>
    <dbReference type="NCBI Taxonomy" id="2840741"/>
    <lineage>
        <taxon>Bacteria</taxon>
        <taxon>Bacillati</taxon>
        <taxon>Bacillota</taxon>
        <taxon>Clostridia</taxon>
        <taxon>Eubacteriales</taxon>
        <taxon>Eubacteriaceae</taxon>
        <taxon>Eubacteriaceae incertae sedis</taxon>
        <taxon>Candidatus Allocopromorpha</taxon>
    </lineage>
</organism>
<gene>
    <name evidence="7" type="ORF">IAD12_04615</name>
</gene>
<keyword evidence="4" id="KW-1133">Transmembrane helix</keyword>
<dbReference type="InterPro" id="IPR013783">
    <property type="entry name" value="Ig-like_fold"/>
</dbReference>
<dbReference type="Pfam" id="PF17802">
    <property type="entry name" value="SpaA"/>
    <property type="match status" value="2"/>
</dbReference>